<comment type="caution">
    <text evidence="2">The sequence shown here is derived from an EMBL/GenBank/DDBJ whole genome shotgun (WGS) entry which is preliminary data.</text>
</comment>
<dbReference type="PANTHER" id="PTHR34075">
    <property type="entry name" value="BLR3430 PROTEIN"/>
    <property type="match status" value="1"/>
</dbReference>
<dbReference type="InterPro" id="IPR002878">
    <property type="entry name" value="ChsH2_C"/>
</dbReference>
<dbReference type="EMBL" id="JAFEUP010000004">
    <property type="protein sequence ID" value="MBM7061863.1"/>
    <property type="molecule type" value="Genomic_DNA"/>
</dbReference>
<dbReference type="InterPro" id="IPR052513">
    <property type="entry name" value="Thioester_dehydratase-like"/>
</dbReference>
<dbReference type="InterPro" id="IPR012340">
    <property type="entry name" value="NA-bd_OB-fold"/>
</dbReference>
<gene>
    <name evidence="2" type="ORF">JQX08_14225</name>
</gene>
<dbReference type="Proteomes" id="UP000717995">
    <property type="component" value="Unassembled WGS sequence"/>
</dbReference>
<keyword evidence="3" id="KW-1185">Reference proteome</keyword>
<proteinExistence type="predicted"/>
<reference evidence="2 3" key="1">
    <citation type="submission" date="2021-02" db="EMBL/GenBank/DDBJ databases">
        <authorList>
            <person name="Lee D.-H."/>
        </authorList>
    </citation>
    <scope>NUCLEOTIDE SEQUENCE [LARGE SCALE GENOMIC DNA]</scope>
    <source>
        <strain evidence="2 3">UL073</strain>
    </source>
</reference>
<dbReference type="PANTHER" id="PTHR34075:SF5">
    <property type="entry name" value="BLR3430 PROTEIN"/>
    <property type="match status" value="1"/>
</dbReference>
<name>A0ABS2IJ39_9GAMM</name>
<evidence type="ECO:0000313" key="3">
    <source>
        <dbReference type="Proteomes" id="UP000717995"/>
    </source>
</evidence>
<sequence length="130" mass="14113">MAANEQPAASPVGPEAQYQRFLQEGRFMLQRSQSTGRYVFYPRVAIPGTGETDLEWVPAKGTGSIYAITVNRARTGSKNVALIDLDEGVRMMSRIEGLETAPIGSRVKARIIEQDGVAGVVFDLIEGNQA</sequence>
<evidence type="ECO:0000259" key="1">
    <source>
        <dbReference type="Pfam" id="PF01796"/>
    </source>
</evidence>
<evidence type="ECO:0000313" key="2">
    <source>
        <dbReference type="EMBL" id="MBM7061863.1"/>
    </source>
</evidence>
<accession>A0ABS2IJ39</accession>
<feature type="domain" description="ChsH2 C-terminal OB-fold" evidence="1">
    <location>
        <begin position="56"/>
        <end position="110"/>
    </location>
</feature>
<dbReference type="Pfam" id="PF01796">
    <property type="entry name" value="OB_ChsH2_C"/>
    <property type="match status" value="1"/>
</dbReference>
<dbReference type="SUPFAM" id="SSF50249">
    <property type="entry name" value="Nucleic acid-binding proteins"/>
    <property type="match status" value="1"/>
</dbReference>
<protein>
    <submittedName>
        <fullName evidence="2">OB-fold domain-containing protein</fullName>
    </submittedName>
</protein>
<organism evidence="2 3">
    <name type="scientific">Zestomonas insulae</name>
    <dbReference type="NCBI Taxonomy" id="2809017"/>
    <lineage>
        <taxon>Bacteria</taxon>
        <taxon>Pseudomonadati</taxon>
        <taxon>Pseudomonadota</taxon>
        <taxon>Gammaproteobacteria</taxon>
        <taxon>Pseudomonadales</taxon>
        <taxon>Pseudomonadaceae</taxon>
        <taxon>Zestomonas</taxon>
    </lineage>
</organism>
<dbReference type="RefSeq" id="WP_205349055.1">
    <property type="nucleotide sequence ID" value="NZ_JAFEUP010000004.1"/>
</dbReference>